<accession>A0A8J3CFY4</accession>
<dbReference type="EMBL" id="BMMK01000024">
    <property type="protein sequence ID" value="GGM69652.1"/>
    <property type="molecule type" value="Genomic_DNA"/>
</dbReference>
<dbReference type="Proteomes" id="UP000637578">
    <property type="component" value="Unassembled WGS sequence"/>
</dbReference>
<organism evidence="1 2">
    <name type="scientific">Longimycelium tulufanense</name>
    <dbReference type="NCBI Taxonomy" id="907463"/>
    <lineage>
        <taxon>Bacteria</taxon>
        <taxon>Bacillati</taxon>
        <taxon>Actinomycetota</taxon>
        <taxon>Actinomycetes</taxon>
        <taxon>Pseudonocardiales</taxon>
        <taxon>Pseudonocardiaceae</taxon>
        <taxon>Longimycelium</taxon>
    </lineage>
</organism>
<gene>
    <name evidence="1" type="ORF">GCM10012275_45160</name>
</gene>
<evidence type="ECO:0000313" key="1">
    <source>
        <dbReference type="EMBL" id="GGM69652.1"/>
    </source>
</evidence>
<reference evidence="1" key="2">
    <citation type="submission" date="2020-09" db="EMBL/GenBank/DDBJ databases">
        <authorList>
            <person name="Sun Q."/>
            <person name="Zhou Y."/>
        </authorList>
    </citation>
    <scope>NUCLEOTIDE SEQUENCE</scope>
    <source>
        <strain evidence="1">CGMCC 4.5737</strain>
    </source>
</reference>
<protein>
    <submittedName>
        <fullName evidence="1">Uncharacterized protein</fullName>
    </submittedName>
</protein>
<name>A0A8J3CFY4_9PSEU</name>
<sequence>MLDRLGAPVTLPARKIGTYRGAAAATGRPAIPAFVLAATGTEPAD</sequence>
<keyword evidence="2" id="KW-1185">Reference proteome</keyword>
<evidence type="ECO:0000313" key="2">
    <source>
        <dbReference type="Proteomes" id="UP000637578"/>
    </source>
</evidence>
<proteinExistence type="predicted"/>
<comment type="caution">
    <text evidence="1">The sequence shown here is derived from an EMBL/GenBank/DDBJ whole genome shotgun (WGS) entry which is preliminary data.</text>
</comment>
<dbReference type="AlphaFoldDB" id="A0A8J3CFY4"/>
<reference evidence="1" key="1">
    <citation type="journal article" date="2014" name="Int. J. Syst. Evol. Microbiol.">
        <title>Complete genome sequence of Corynebacterium casei LMG S-19264T (=DSM 44701T), isolated from a smear-ripened cheese.</title>
        <authorList>
            <consortium name="US DOE Joint Genome Institute (JGI-PGF)"/>
            <person name="Walter F."/>
            <person name="Albersmeier A."/>
            <person name="Kalinowski J."/>
            <person name="Ruckert C."/>
        </authorList>
    </citation>
    <scope>NUCLEOTIDE SEQUENCE</scope>
    <source>
        <strain evidence="1">CGMCC 4.5737</strain>
    </source>
</reference>